<dbReference type="Gene3D" id="1.20.1280.290">
    <property type="match status" value="1"/>
</dbReference>
<dbReference type="GO" id="GO:0051119">
    <property type="term" value="F:sugar transmembrane transporter activity"/>
    <property type="evidence" value="ECO:0007669"/>
    <property type="project" value="InterPro"/>
</dbReference>
<evidence type="ECO:0000313" key="6">
    <source>
        <dbReference type="EMBL" id="SNX28061.1"/>
    </source>
</evidence>
<keyword evidence="4 5" id="KW-0472">Membrane</keyword>
<feature type="transmembrane region" description="Helical" evidence="5">
    <location>
        <begin position="37"/>
        <end position="55"/>
    </location>
</feature>
<evidence type="ECO:0000256" key="1">
    <source>
        <dbReference type="ARBA" id="ARBA00004141"/>
    </source>
</evidence>
<organism evidence="6 7">
    <name type="scientific">Polynucleobacter meluiroseus</name>
    <dbReference type="NCBI Taxonomy" id="1938814"/>
    <lineage>
        <taxon>Bacteria</taxon>
        <taxon>Pseudomonadati</taxon>
        <taxon>Pseudomonadota</taxon>
        <taxon>Betaproteobacteria</taxon>
        <taxon>Burkholderiales</taxon>
        <taxon>Burkholderiaceae</taxon>
        <taxon>Polynucleobacter</taxon>
    </lineage>
</organism>
<keyword evidence="3 5" id="KW-1133">Transmembrane helix</keyword>
<evidence type="ECO:0000256" key="4">
    <source>
        <dbReference type="ARBA" id="ARBA00023136"/>
    </source>
</evidence>
<feature type="transmembrane region" description="Helical" evidence="5">
    <location>
        <begin position="6"/>
        <end position="25"/>
    </location>
</feature>
<protein>
    <submittedName>
        <fullName evidence="6">MtN3 and saliva related transmembrane protein</fullName>
    </submittedName>
</protein>
<dbReference type="GO" id="GO:0016020">
    <property type="term" value="C:membrane"/>
    <property type="evidence" value="ECO:0007669"/>
    <property type="project" value="UniProtKB-SubCell"/>
</dbReference>
<dbReference type="RefSeq" id="WP_096672151.1">
    <property type="nucleotide sequence ID" value="NZ_OANS01000001.1"/>
</dbReference>
<evidence type="ECO:0000256" key="3">
    <source>
        <dbReference type="ARBA" id="ARBA00022989"/>
    </source>
</evidence>
<evidence type="ECO:0000256" key="2">
    <source>
        <dbReference type="ARBA" id="ARBA00022692"/>
    </source>
</evidence>
<evidence type="ECO:0000256" key="5">
    <source>
        <dbReference type="SAM" id="Phobius"/>
    </source>
</evidence>
<comment type="subcellular location">
    <subcellularLocation>
        <location evidence="1">Membrane</location>
        <topology evidence="1">Multi-pass membrane protein</topology>
    </subcellularLocation>
</comment>
<dbReference type="NCBIfam" id="NF037968">
    <property type="entry name" value="SemiSWEET_2"/>
    <property type="match status" value="1"/>
</dbReference>
<feature type="transmembrane region" description="Helical" evidence="5">
    <location>
        <begin position="61"/>
        <end position="79"/>
    </location>
</feature>
<dbReference type="Proteomes" id="UP000218069">
    <property type="component" value="Unassembled WGS sequence"/>
</dbReference>
<dbReference type="EMBL" id="OANS01000001">
    <property type="protein sequence ID" value="SNX28061.1"/>
    <property type="molecule type" value="Genomic_DNA"/>
</dbReference>
<dbReference type="OrthoDB" id="122062at2"/>
<keyword evidence="2 5" id="KW-0812">Transmembrane</keyword>
<dbReference type="InterPro" id="IPR047662">
    <property type="entry name" value="SemiSWEET"/>
</dbReference>
<dbReference type="InterPro" id="IPR006603">
    <property type="entry name" value="PQ-loop_rpt"/>
</dbReference>
<dbReference type="Pfam" id="PF04193">
    <property type="entry name" value="PQ-loop"/>
    <property type="match status" value="1"/>
</dbReference>
<name>A0A240E0M6_9BURK</name>
<proteinExistence type="predicted"/>
<sequence length="93" mass="10450">MDFDNLLGFIAACLTTAAFIPQTYHSITTKDLSGISLGMYAAFTCGVVLWMIYGYRIDSAPILLANLITFVLSVTILYLKIQHQLEERRESKK</sequence>
<evidence type="ECO:0000313" key="7">
    <source>
        <dbReference type="Proteomes" id="UP000218069"/>
    </source>
</evidence>
<reference evidence="7" key="1">
    <citation type="submission" date="2017-08" db="EMBL/GenBank/DDBJ databases">
        <authorList>
            <person name="Varghese N."/>
            <person name="Submissions S."/>
        </authorList>
    </citation>
    <scope>NUCLEOTIDE SEQUENCE [LARGE SCALE GENOMIC DNA]</scope>
    <source>
        <strain evidence="7">AP-Melu-1000-B4</strain>
    </source>
</reference>
<dbReference type="AlphaFoldDB" id="A0A240E0M6"/>
<keyword evidence="7" id="KW-1185">Reference proteome</keyword>
<gene>
    <name evidence="6" type="ORF">SAMN06295945_0381</name>
</gene>
<accession>A0A240E0M6</accession>